<dbReference type="EMBL" id="CP063144">
    <property type="protein sequence ID" value="QOR95147.1"/>
    <property type="molecule type" value="Genomic_DNA"/>
</dbReference>
<dbReference type="GeneID" id="59454900"/>
<protein>
    <submittedName>
        <fullName evidence="1">HTH domain-containing protein</fullName>
    </submittedName>
</protein>
<sequence length="62" mass="7113">MVGESKNIKEKVYEALKNSKTPLSPKQIAQMTGLNYNTVRARLHDLRKENRASRMPEGWVAK</sequence>
<dbReference type="OrthoDB" id="18315at2157"/>
<proteinExistence type="predicted"/>
<dbReference type="Proteomes" id="UP000593766">
    <property type="component" value="Chromosome"/>
</dbReference>
<keyword evidence="2" id="KW-1185">Reference proteome</keyword>
<name>A0A7M1UTQ9_9CREN</name>
<dbReference type="AlphaFoldDB" id="A0A7M1UTQ9"/>
<dbReference type="KEGG" id="tcs:IMZ38_05740"/>
<accession>A0A7M1UTQ9</accession>
<dbReference type="InterPro" id="IPR036388">
    <property type="entry name" value="WH-like_DNA-bd_sf"/>
</dbReference>
<dbReference type="Gene3D" id="1.10.10.10">
    <property type="entry name" value="Winged helix-like DNA-binding domain superfamily/Winged helix DNA-binding domain"/>
    <property type="match status" value="1"/>
</dbReference>
<dbReference type="SUPFAM" id="SSF46785">
    <property type="entry name" value="Winged helix' DNA-binding domain"/>
    <property type="match status" value="1"/>
</dbReference>
<gene>
    <name evidence="1" type="ORF">IMZ38_05740</name>
</gene>
<reference evidence="1 2" key="1">
    <citation type="submission" date="2020-10" db="EMBL/GenBank/DDBJ databases">
        <title>Complete genome sequence of Thermosphaera aggregans strain 3507.</title>
        <authorList>
            <person name="Zayulina K.S."/>
            <person name="Elcheninov A.G."/>
            <person name="Toshchakov S.V."/>
            <person name="Kublanov I.V."/>
            <person name="Kochetkova T.V."/>
        </authorList>
    </citation>
    <scope>NUCLEOTIDE SEQUENCE [LARGE SCALE GENOMIC DNA]</scope>
    <source>
        <strain evidence="1 2">3507</strain>
    </source>
</reference>
<evidence type="ECO:0000313" key="1">
    <source>
        <dbReference type="EMBL" id="QOR95147.1"/>
    </source>
</evidence>
<evidence type="ECO:0000313" key="2">
    <source>
        <dbReference type="Proteomes" id="UP000593766"/>
    </source>
</evidence>
<organism evidence="1 2">
    <name type="scientific">Thermosphaera chiliense</name>
    <dbReference type="NCBI Taxonomy" id="3402707"/>
    <lineage>
        <taxon>Archaea</taxon>
        <taxon>Thermoproteota</taxon>
        <taxon>Thermoprotei</taxon>
        <taxon>Desulfurococcales</taxon>
        <taxon>Desulfurococcaceae</taxon>
        <taxon>Thermosphaera</taxon>
    </lineage>
</organism>
<dbReference type="InterPro" id="IPR036390">
    <property type="entry name" value="WH_DNA-bd_sf"/>
</dbReference>
<dbReference type="RefSeq" id="WP_193436940.1">
    <property type="nucleotide sequence ID" value="NZ_CP063144.1"/>
</dbReference>